<evidence type="ECO:0000256" key="2">
    <source>
        <dbReference type="ARBA" id="ARBA00022692"/>
    </source>
</evidence>
<keyword evidence="9" id="KW-1185">Reference proteome</keyword>
<feature type="transmembrane region" description="Helical" evidence="6">
    <location>
        <begin position="155"/>
        <end position="181"/>
    </location>
</feature>
<dbReference type="PANTHER" id="PTHR33048:SF146">
    <property type="entry name" value="INTEGRAL MEMBRANE PROTEIN"/>
    <property type="match status" value="1"/>
</dbReference>
<dbReference type="EMBL" id="MU006216">
    <property type="protein sequence ID" value="KAF2832848.1"/>
    <property type="molecule type" value="Genomic_DNA"/>
</dbReference>
<evidence type="ECO:0000313" key="9">
    <source>
        <dbReference type="Proteomes" id="UP000799424"/>
    </source>
</evidence>
<evidence type="ECO:0000256" key="5">
    <source>
        <dbReference type="ARBA" id="ARBA00038359"/>
    </source>
</evidence>
<name>A0A6A7AJG1_9PLEO</name>
<dbReference type="InterPro" id="IPR052337">
    <property type="entry name" value="SAT4-like"/>
</dbReference>
<feature type="transmembrane region" description="Helical" evidence="6">
    <location>
        <begin position="42"/>
        <end position="63"/>
    </location>
</feature>
<organism evidence="8 9">
    <name type="scientific">Ophiobolus disseminans</name>
    <dbReference type="NCBI Taxonomy" id="1469910"/>
    <lineage>
        <taxon>Eukaryota</taxon>
        <taxon>Fungi</taxon>
        <taxon>Dikarya</taxon>
        <taxon>Ascomycota</taxon>
        <taxon>Pezizomycotina</taxon>
        <taxon>Dothideomycetes</taxon>
        <taxon>Pleosporomycetidae</taxon>
        <taxon>Pleosporales</taxon>
        <taxon>Pleosporineae</taxon>
        <taxon>Phaeosphaeriaceae</taxon>
        <taxon>Ophiobolus</taxon>
    </lineage>
</organism>
<proteinExistence type="inferred from homology"/>
<feature type="domain" description="Rhodopsin" evidence="7">
    <location>
        <begin position="60"/>
        <end position="301"/>
    </location>
</feature>
<accession>A0A6A7AJG1</accession>
<gene>
    <name evidence="8" type="ORF">CC86DRAFT_399514</name>
</gene>
<dbReference type="PANTHER" id="PTHR33048">
    <property type="entry name" value="PTH11-LIKE INTEGRAL MEMBRANE PROTEIN (AFU_ORTHOLOGUE AFUA_5G11245)"/>
    <property type="match status" value="1"/>
</dbReference>
<feature type="transmembrane region" description="Helical" evidence="6">
    <location>
        <begin position="205"/>
        <end position="228"/>
    </location>
</feature>
<feature type="transmembrane region" description="Helical" evidence="6">
    <location>
        <begin position="240"/>
        <end position="262"/>
    </location>
</feature>
<feature type="transmembrane region" description="Helical" evidence="6">
    <location>
        <begin position="117"/>
        <end position="143"/>
    </location>
</feature>
<dbReference type="Pfam" id="PF20684">
    <property type="entry name" value="Fung_rhodopsin"/>
    <property type="match status" value="1"/>
</dbReference>
<dbReference type="Proteomes" id="UP000799424">
    <property type="component" value="Unassembled WGS sequence"/>
</dbReference>
<dbReference type="AlphaFoldDB" id="A0A6A7AJG1"/>
<evidence type="ECO:0000256" key="1">
    <source>
        <dbReference type="ARBA" id="ARBA00004141"/>
    </source>
</evidence>
<reference evidence="8" key="1">
    <citation type="journal article" date="2020" name="Stud. Mycol.">
        <title>101 Dothideomycetes genomes: a test case for predicting lifestyles and emergence of pathogens.</title>
        <authorList>
            <person name="Haridas S."/>
            <person name="Albert R."/>
            <person name="Binder M."/>
            <person name="Bloem J."/>
            <person name="Labutti K."/>
            <person name="Salamov A."/>
            <person name="Andreopoulos B."/>
            <person name="Baker S."/>
            <person name="Barry K."/>
            <person name="Bills G."/>
            <person name="Bluhm B."/>
            <person name="Cannon C."/>
            <person name="Castanera R."/>
            <person name="Culley D."/>
            <person name="Daum C."/>
            <person name="Ezra D."/>
            <person name="Gonzalez J."/>
            <person name="Henrissat B."/>
            <person name="Kuo A."/>
            <person name="Liang C."/>
            <person name="Lipzen A."/>
            <person name="Lutzoni F."/>
            <person name="Magnuson J."/>
            <person name="Mondo S."/>
            <person name="Nolan M."/>
            <person name="Ohm R."/>
            <person name="Pangilinan J."/>
            <person name="Park H.-J."/>
            <person name="Ramirez L."/>
            <person name="Alfaro M."/>
            <person name="Sun H."/>
            <person name="Tritt A."/>
            <person name="Yoshinaga Y."/>
            <person name="Zwiers L.-H."/>
            <person name="Turgeon B."/>
            <person name="Goodwin S."/>
            <person name="Spatafora J."/>
            <person name="Crous P."/>
            <person name="Grigoriev I."/>
        </authorList>
    </citation>
    <scope>NUCLEOTIDE SEQUENCE</scope>
    <source>
        <strain evidence="8">CBS 113818</strain>
    </source>
</reference>
<sequence length="383" mass="42981">MSSTSSAFAHLRTLAAELNRPALLPPPNTESHLTTHSPEQKWYYVCAVLYTVIPGLFISLRIYTKIRIVRKMDVTDYLAVTAFLMFIPMMAIGRVMIHAAVGVHQWNVRYRDLFTILYWMNINEIIYGPVILLIKLAILLQYLRLLAPNRSVNRSLYFGAWIIIVLNTTFYIATTFVTIFLCRPRELIWNKFLQEGQCINQEAPIMFTALFNIISDIAILILPIKTIWGLQIPTRKKIGISLLFATGSLACFANVLVILFLVRMSGEDADVSFNAAWMGLAGCAEIAFGIIVTCMLSLPKFFDAKGKWLLGLLYGLSRPFTLMSTRSGSSNNGSITSRGQHSESALVLPLHHTQVVIPKVRLGQTLSETELEFITGDVTPTSR</sequence>
<comment type="subcellular location">
    <subcellularLocation>
        <location evidence="1">Membrane</location>
        <topology evidence="1">Multi-pass membrane protein</topology>
    </subcellularLocation>
</comment>
<dbReference type="OrthoDB" id="4682787at2759"/>
<dbReference type="InterPro" id="IPR049326">
    <property type="entry name" value="Rhodopsin_dom_fungi"/>
</dbReference>
<evidence type="ECO:0000256" key="4">
    <source>
        <dbReference type="ARBA" id="ARBA00023136"/>
    </source>
</evidence>
<protein>
    <recommendedName>
        <fullName evidence="7">Rhodopsin domain-containing protein</fullName>
    </recommendedName>
</protein>
<keyword evidence="2 6" id="KW-0812">Transmembrane</keyword>
<keyword evidence="3 6" id="KW-1133">Transmembrane helix</keyword>
<dbReference type="GO" id="GO:0016020">
    <property type="term" value="C:membrane"/>
    <property type="evidence" value="ECO:0007669"/>
    <property type="project" value="UniProtKB-SubCell"/>
</dbReference>
<evidence type="ECO:0000313" key="8">
    <source>
        <dbReference type="EMBL" id="KAF2832848.1"/>
    </source>
</evidence>
<evidence type="ECO:0000259" key="7">
    <source>
        <dbReference type="Pfam" id="PF20684"/>
    </source>
</evidence>
<feature type="transmembrane region" description="Helical" evidence="6">
    <location>
        <begin position="274"/>
        <end position="298"/>
    </location>
</feature>
<evidence type="ECO:0000256" key="6">
    <source>
        <dbReference type="SAM" id="Phobius"/>
    </source>
</evidence>
<evidence type="ECO:0000256" key="3">
    <source>
        <dbReference type="ARBA" id="ARBA00022989"/>
    </source>
</evidence>
<comment type="similarity">
    <text evidence="5">Belongs to the SAT4 family.</text>
</comment>
<keyword evidence="4 6" id="KW-0472">Membrane</keyword>
<feature type="transmembrane region" description="Helical" evidence="6">
    <location>
        <begin position="75"/>
        <end position="97"/>
    </location>
</feature>